<dbReference type="AlphaFoldDB" id="A0A392RUG0"/>
<dbReference type="Proteomes" id="UP000265520">
    <property type="component" value="Unassembled WGS sequence"/>
</dbReference>
<accession>A0A392RUG0</accession>
<reference evidence="2 3" key="1">
    <citation type="journal article" date="2018" name="Front. Plant Sci.">
        <title>Red Clover (Trifolium pratense) and Zigzag Clover (T. medium) - A Picture of Genomic Similarities and Differences.</title>
        <authorList>
            <person name="Dluhosova J."/>
            <person name="Istvanek J."/>
            <person name="Nedelnik J."/>
            <person name="Repkova J."/>
        </authorList>
    </citation>
    <scope>NUCLEOTIDE SEQUENCE [LARGE SCALE GENOMIC DNA]</scope>
    <source>
        <strain evidence="3">cv. 10/8</strain>
        <tissue evidence="2">Leaf</tissue>
    </source>
</reference>
<evidence type="ECO:0000313" key="3">
    <source>
        <dbReference type="Proteomes" id="UP000265520"/>
    </source>
</evidence>
<dbReference type="EMBL" id="LXQA010271765">
    <property type="protein sequence ID" value="MCI39787.1"/>
    <property type="molecule type" value="Genomic_DNA"/>
</dbReference>
<evidence type="ECO:0000313" key="2">
    <source>
        <dbReference type="EMBL" id="MCI39787.1"/>
    </source>
</evidence>
<organism evidence="2 3">
    <name type="scientific">Trifolium medium</name>
    <dbReference type="NCBI Taxonomy" id="97028"/>
    <lineage>
        <taxon>Eukaryota</taxon>
        <taxon>Viridiplantae</taxon>
        <taxon>Streptophyta</taxon>
        <taxon>Embryophyta</taxon>
        <taxon>Tracheophyta</taxon>
        <taxon>Spermatophyta</taxon>
        <taxon>Magnoliopsida</taxon>
        <taxon>eudicotyledons</taxon>
        <taxon>Gunneridae</taxon>
        <taxon>Pentapetalae</taxon>
        <taxon>rosids</taxon>
        <taxon>fabids</taxon>
        <taxon>Fabales</taxon>
        <taxon>Fabaceae</taxon>
        <taxon>Papilionoideae</taxon>
        <taxon>50 kb inversion clade</taxon>
        <taxon>NPAAA clade</taxon>
        <taxon>Hologalegina</taxon>
        <taxon>IRL clade</taxon>
        <taxon>Trifolieae</taxon>
        <taxon>Trifolium</taxon>
    </lineage>
</organism>
<feature type="region of interest" description="Disordered" evidence="1">
    <location>
        <begin position="1"/>
        <end position="27"/>
    </location>
</feature>
<name>A0A392RUG0_9FABA</name>
<proteinExistence type="predicted"/>
<evidence type="ECO:0000256" key="1">
    <source>
        <dbReference type="SAM" id="MobiDB-lite"/>
    </source>
</evidence>
<protein>
    <submittedName>
        <fullName evidence="2">Uncharacterized protein</fullName>
    </submittedName>
</protein>
<feature type="non-terminal residue" evidence="2">
    <location>
        <position position="27"/>
    </location>
</feature>
<comment type="caution">
    <text evidence="2">The sequence shown here is derived from an EMBL/GenBank/DDBJ whole genome shotgun (WGS) entry which is preliminary data.</text>
</comment>
<sequence>MHGKKSNAHSSAQRELAANAPAAKRGR</sequence>
<keyword evidence="3" id="KW-1185">Reference proteome</keyword>